<gene>
    <name evidence="1" type="ORF">NCTC13028_00514</name>
</gene>
<evidence type="ECO:0000313" key="1">
    <source>
        <dbReference type="EMBL" id="SQB33521.1"/>
    </source>
</evidence>
<organism evidence="1 2">
    <name type="scientific">Clostridium cochlearium</name>
    <dbReference type="NCBI Taxonomy" id="1494"/>
    <lineage>
        <taxon>Bacteria</taxon>
        <taxon>Bacillati</taxon>
        <taxon>Bacillota</taxon>
        <taxon>Clostridia</taxon>
        <taxon>Eubacteriales</taxon>
        <taxon>Clostridiaceae</taxon>
        <taxon>Clostridium</taxon>
    </lineage>
</organism>
<proteinExistence type="predicted"/>
<name>A0A239ZU40_CLOCO</name>
<reference evidence="1 2" key="1">
    <citation type="submission" date="2018-06" db="EMBL/GenBank/DDBJ databases">
        <authorList>
            <consortium name="Pathogen Informatics"/>
            <person name="Doyle S."/>
        </authorList>
    </citation>
    <scope>NUCLEOTIDE SEQUENCE [LARGE SCALE GENOMIC DNA]</scope>
    <source>
        <strain evidence="1 2">NCTC13028</strain>
    </source>
</reference>
<evidence type="ECO:0000313" key="2">
    <source>
        <dbReference type="Proteomes" id="UP000250223"/>
    </source>
</evidence>
<sequence>MAAFYNKEDIADKHMRKSEDIFKKVSEKVKGKENSLVTAGMPYKGKIWGIISSEDV</sequence>
<accession>A0A239ZU40</accession>
<protein>
    <submittedName>
        <fullName evidence="1">Ferrichrome-binding periplasmic protein</fullName>
    </submittedName>
</protein>
<dbReference type="RefSeq" id="WP_160110523.1">
    <property type="nucleotide sequence ID" value="NZ_JAHLNT010000024.1"/>
</dbReference>
<dbReference type="Proteomes" id="UP000250223">
    <property type="component" value="Unassembled WGS sequence"/>
</dbReference>
<dbReference type="EMBL" id="UAWC01000001">
    <property type="protein sequence ID" value="SQB33521.1"/>
    <property type="molecule type" value="Genomic_DNA"/>
</dbReference>
<dbReference type="AlphaFoldDB" id="A0A239ZU40"/>